<gene>
    <name evidence="1" type="ORF">CYMTET_18918</name>
</gene>
<reference evidence="1 2" key="1">
    <citation type="journal article" date="2015" name="Genome Biol. Evol.">
        <title>Comparative Genomics of a Bacterivorous Green Alga Reveals Evolutionary Causalities and Consequences of Phago-Mixotrophic Mode of Nutrition.</title>
        <authorList>
            <person name="Burns J.A."/>
            <person name="Paasch A."/>
            <person name="Narechania A."/>
            <person name="Kim E."/>
        </authorList>
    </citation>
    <scope>NUCLEOTIDE SEQUENCE [LARGE SCALE GENOMIC DNA]</scope>
    <source>
        <strain evidence="1 2">PLY_AMNH</strain>
    </source>
</reference>
<organism evidence="1 2">
    <name type="scientific">Cymbomonas tetramitiformis</name>
    <dbReference type="NCBI Taxonomy" id="36881"/>
    <lineage>
        <taxon>Eukaryota</taxon>
        <taxon>Viridiplantae</taxon>
        <taxon>Chlorophyta</taxon>
        <taxon>Pyramimonadophyceae</taxon>
        <taxon>Pyramimonadales</taxon>
        <taxon>Pyramimonadaceae</taxon>
        <taxon>Cymbomonas</taxon>
    </lineage>
</organism>
<name>A0AAE0G758_9CHLO</name>
<comment type="caution">
    <text evidence="1">The sequence shown here is derived from an EMBL/GenBank/DDBJ whole genome shotgun (WGS) entry which is preliminary data.</text>
</comment>
<protein>
    <submittedName>
        <fullName evidence="1">Uncharacterized protein</fullName>
    </submittedName>
</protein>
<dbReference type="AlphaFoldDB" id="A0AAE0G758"/>
<evidence type="ECO:0000313" key="2">
    <source>
        <dbReference type="Proteomes" id="UP001190700"/>
    </source>
</evidence>
<dbReference type="Proteomes" id="UP001190700">
    <property type="component" value="Unassembled WGS sequence"/>
</dbReference>
<keyword evidence="2" id="KW-1185">Reference proteome</keyword>
<accession>A0AAE0G758</accession>
<evidence type="ECO:0000313" key="1">
    <source>
        <dbReference type="EMBL" id="KAK3272803.1"/>
    </source>
</evidence>
<dbReference type="EMBL" id="LGRX02008782">
    <property type="protein sequence ID" value="KAK3272803.1"/>
    <property type="molecule type" value="Genomic_DNA"/>
</dbReference>
<sequence length="224" mass="24667">MRKYLAKETLSRRFLDARLPYVTVHVAYLRDPLEYVALGEVSSTNTHDGNGGMPYSESADFGMPVGGSATQEARSADFQHWETLYAELERAGAIDSGSSRPTFGSDIVMSCELPAEDFYPSNERYAVTGTFAVQDSVVVRGSTEKVFARIRYQQFSEFSSYTFDMPLLSDDHEGCAGIKAALTQGEKLIEVLKGMNGWWEQFPGEVFLVAVIGMANVGAMAGYM</sequence>
<proteinExistence type="predicted"/>